<dbReference type="Proteomes" id="UP000032930">
    <property type="component" value="Plasmid megaplasmid"/>
</dbReference>
<dbReference type="EMBL" id="FO818638">
    <property type="protein sequence ID" value="CDM92215.1"/>
    <property type="molecule type" value="Genomic_DNA"/>
</dbReference>
<dbReference type="KEGG" id="xbv:XBW1_mp0096"/>
<dbReference type="AlphaFoldDB" id="A0A0B6XF59"/>
<organism evidence="1 2">
    <name type="scientific">Xenorhabdus bovienii</name>
    <name type="common">Xenorhabdus nematophila subsp. bovienii</name>
    <dbReference type="NCBI Taxonomy" id="40576"/>
    <lineage>
        <taxon>Bacteria</taxon>
        <taxon>Pseudomonadati</taxon>
        <taxon>Pseudomonadota</taxon>
        <taxon>Gammaproteobacteria</taxon>
        <taxon>Enterobacterales</taxon>
        <taxon>Morganellaceae</taxon>
        <taxon>Xenorhabdus</taxon>
    </lineage>
</organism>
<evidence type="ECO:0000313" key="2">
    <source>
        <dbReference type="Proteomes" id="UP000032930"/>
    </source>
</evidence>
<name>A0A0B6XF59_XENBV</name>
<protein>
    <submittedName>
        <fullName evidence="1">Uncharacterized protein</fullName>
    </submittedName>
</protein>
<sequence>MISYFYVSFSLLQSICSEGHNLGHLPFDDDYYSITEML</sequence>
<reference evidence="1 2" key="1">
    <citation type="submission" date="2014-02" db="EMBL/GenBank/DDBJ databases">
        <authorList>
            <person name="Genoscope - CEA"/>
        </authorList>
    </citation>
    <scope>NUCLEOTIDE SEQUENCE [LARGE SCALE GENOMIC DNA]</scope>
    <source>
        <strain evidence="1 2">CS03</strain>
        <plasmid evidence="2">Plasmid</plasmid>
    </source>
</reference>
<gene>
    <name evidence="1" type="ORF">XBW1_mp0096</name>
</gene>
<evidence type="ECO:0000313" key="1">
    <source>
        <dbReference type="EMBL" id="CDM92215.1"/>
    </source>
</evidence>
<proteinExistence type="predicted"/>
<accession>A0A0B6XF59</accession>